<comment type="caution">
    <text evidence="1">The sequence shown here is derived from an EMBL/GenBank/DDBJ whole genome shotgun (WGS) entry which is preliminary data.</text>
</comment>
<sequence>MYSKRSQERRRKKIAVSMIDCSRIFKISNKTQYPPQTKPLQSLMQKIVIVNHQGRPQTYYMK</sequence>
<evidence type="ECO:0000313" key="2">
    <source>
        <dbReference type="Proteomes" id="UP000683925"/>
    </source>
</evidence>
<evidence type="ECO:0000313" key="1">
    <source>
        <dbReference type="EMBL" id="CAD8139526.1"/>
    </source>
</evidence>
<name>A0A8S1SJ90_PAROT</name>
<organism evidence="1 2">
    <name type="scientific">Paramecium octaurelia</name>
    <dbReference type="NCBI Taxonomy" id="43137"/>
    <lineage>
        <taxon>Eukaryota</taxon>
        <taxon>Sar</taxon>
        <taxon>Alveolata</taxon>
        <taxon>Ciliophora</taxon>
        <taxon>Intramacronucleata</taxon>
        <taxon>Oligohymenophorea</taxon>
        <taxon>Peniculida</taxon>
        <taxon>Parameciidae</taxon>
        <taxon>Paramecium</taxon>
    </lineage>
</organism>
<dbReference type="AlphaFoldDB" id="A0A8S1SJ90"/>
<reference evidence="1" key="1">
    <citation type="submission" date="2021-01" db="EMBL/GenBank/DDBJ databases">
        <authorList>
            <consortium name="Genoscope - CEA"/>
            <person name="William W."/>
        </authorList>
    </citation>
    <scope>NUCLEOTIDE SEQUENCE</scope>
</reference>
<dbReference type="EMBL" id="CAJJDP010000009">
    <property type="protein sequence ID" value="CAD8139526.1"/>
    <property type="molecule type" value="Genomic_DNA"/>
</dbReference>
<gene>
    <name evidence="1" type="ORF">POCTA_138.1.T0100471</name>
</gene>
<dbReference type="Proteomes" id="UP000683925">
    <property type="component" value="Unassembled WGS sequence"/>
</dbReference>
<accession>A0A8S1SJ90</accession>
<protein>
    <submittedName>
        <fullName evidence="1">Uncharacterized protein</fullName>
    </submittedName>
</protein>
<keyword evidence="2" id="KW-1185">Reference proteome</keyword>
<proteinExistence type="predicted"/>